<organism evidence="3 4">
    <name type="scientific">Trifolium pratense</name>
    <name type="common">Red clover</name>
    <dbReference type="NCBI Taxonomy" id="57577"/>
    <lineage>
        <taxon>Eukaryota</taxon>
        <taxon>Viridiplantae</taxon>
        <taxon>Streptophyta</taxon>
        <taxon>Embryophyta</taxon>
        <taxon>Tracheophyta</taxon>
        <taxon>Spermatophyta</taxon>
        <taxon>Magnoliopsida</taxon>
        <taxon>eudicotyledons</taxon>
        <taxon>Gunneridae</taxon>
        <taxon>Pentapetalae</taxon>
        <taxon>rosids</taxon>
        <taxon>fabids</taxon>
        <taxon>Fabales</taxon>
        <taxon>Fabaceae</taxon>
        <taxon>Papilionoideae</taxon>
        <taxon>50 kb inversion clade</taxon>
        <taxon>NPAAA clade</taxon>
        <taxon>Hologalegina</taxon>
        <taxon>IRL clade</taxon>
        <taxon>Trifolieae</taxon>
        <taxon>Trifolium</taxon>
    </lineage>
</organism>
<protein>
    <submittedName>
        <fullName evidence="3">Uncharacterized protein</fullName>
    </submittedName>
</protein>
<sequence>MLKASVQNGKRTMLSVLLCRGCLTFPFVPVVLQNFGKKERRERKDPSGFKDHVPDLAVLGQ</sequence>
<keyword evidence="2" id="KW-0812">Transmembrane</keyword>
<feature type="region of interest" description="Disordered" evidence="1">
    <location>
        <begin position="38"/>
        <end position="61"/>
    </location>
</feature>
<gene>
    <name evidence="3" type="ORF">L195_g031236</name>
</gene>
<evidence type="ECO:0000256" key="2">
    <source>
        <dbReference type="SAM" id="Phobius"/>
    </source>
</evidence>
<name>A0A2K3L9T7_TRIPR</name>
<evidence type="ECO:0000256" key="1">
    <source>
        <dbReference type="SAM" id="MobiDB-lite"/>
    </source>
</evidence>
<feature type="compositionally biased region" description="Basic and acidic residues" evidence="1">
    <location>
        <begin position="38"/>
        <end position="54"/>
    </location>
</feature>
<feature type="transmembrane region" description="Helical" evidence="2">
    <location>
        <begin position="12"/>
        <end position="32"/>
    </location>
</feature>
<accession>A0A2K3L9T7</accession>
<keyword evidence="2" id="KW-0472">Membrane</keyword>
<keyword evidence="2" id="KW-1133">Transmembrane helix</keyword>
<reference evidence="3 4" key="1">
    <citation type="journal article" date="2014" name="Am. J. Bot.">
        <title>Genome assembly and annotation for red clover (Trifolium pratense; Fabaceae).</title>
        <authorList>
            <person name="Istvanek J."/>
            <person name="Jaros M."/>
            <person name="Krenek A."/>
            <person name="Repkova J."/>
        </authorList>
    </citation>
    <scope>NUCLEOTIDE SEQUENCE [LARGE SCALE GENOMIC DNA]</scope>
    <source>
        <strain evidence="4">cv. Tatra</strain>
        <tissue evidence="3">Young leaves</tissue>
    </source>
</reference>
<feature type="non-terminal residue" evidence="3">
    <location>
        <position position="61"/>
    </location>
</feature>
<reference evidence="3 4" key="2">
    <citation type="journal article" date="2017" name="Front. Plant Sci.">
        <title>Gene Classification and Mining of Molecular Markers Useful in Red Clover (Trifolium pratense) Breeding.</title>
        <authorList>
            <person name="Istvanek J."/>
            <person name="Dluhosova J."/>
            <person name="Dluhos P."/>
            <person name="Patkova L."/>
            <person name="Nedelnik J."/>
            <person name="Repkova J."/>
        </authorList>
    </citation>
    <scope>NUCLEOTIDE SEQUENCE [LARGE SCALE GENOMIC DNA]</scope>
    <source>
        <strain evidence="4">cv. Tatra</strain>
        <tissue evidence="3">Young leaves</tissue>
    </source>
</reference>
<evidence type="ECO:0000313" key="4">
    <source>
        <dbReference type="Proteomes" id="UP000236291"/>
    </source>
</evidence>
<dbReference type="Proteomes" id="UP000236291">
    <property type="component" value="Unassembled WGS sequence"/>
</dbReference>
<dbReference type="EMBL" id="ASHM01028835">
    <property type="protein sequence ID" value="PNX75302.1"/>
    <property type="molecule type" value="Genomic_DNA"/>
</dbReference>
<proteinExistence type="predicted"/>
<evidence type="ECO:0000313" key="3">
    <source>
        <dbReference type="EMBL" id="PNX75302.1"/>
    </source>
</evidence>
<dbReference type="AlphaFoldDB" id="A0A2K3L9T7"/>
<comment type="caution">
    <text evidence="3">The sequence shown here is derived from an EMBL/GenBank/DDBJ whole genome shotgun (WGS) entry which is preliminary data.</text>
</comment>